<gene>
    <name evidence="3" type="ORF">RHP49_09185</name>
</gene>
<keyword evidence="4" id="KW-1185">Reference proteome</keyword>
<proteinExistence type="predicted"/>
<evidence type="ECO:0000313" key="4">
    <source>
        <dbReference type="Proteomes" id="UP001303407"/>
    </source>
</evidence>
<dbReference type="InterPro" id="IPR037682">
    <property type="entry name" value="TonB_C"/>
</dbReference>
<accession>A0ABY9XYQ2</accession>
<dbReference type="Pfam" id="PF03544">
    <property type="entry name" value="TonB_C"/>
    <property type="match status" value="1"/>
</dbReference>
<evidence type="ECO:0000259" key="2">
    <source>
        <dbReference type="Pfam" id="PF03544"/>
    </source>
</evidence>
<reference evidence="3 4" key="1">
    <citation type="submission" date="2023-09" db="EMBL/GenBank/DDBJ databases">
        <title>Thalassobella suaedae gen. nov., sp. nov., a marine bacterium of the family Flavobacteriaceae isolated from a halophyte Suaeda japonica.</title>
        <authorList>
            <person name="Lee S.Y."/>
            <person name="Hwang C.Y."/>
        </authorList>
    </citation>
    <scope>NUCLEOTIDE SEQUENCE [LARGE SCALE GENOMIC DNA]</scope>
    <source>
        <strain evidence="3 4">HL-DH10</strain>
    </source>
</reference>
<organism evidence="3 4">
    <name type="scientific">Thalassobellus suaedae</name>
    <dbReference type="NCBI Taxonomy" id="3074124"/>
    <lineage>
        <taxon>Bacteria</taxon>
        <taxon>Pseudomonadati</taxon>
        <taxon>Bacteroidota</taxon>
        <taxon>Flavobacteriia</taxon>
        <taxon>Flavobacteriales</taxon>
        <taxon>Flavobacteriaceae</taxon>
        <taxon>Thalassobellus</taxon>
    </lineage>
</organism>
<feature type="signal peptide" evidence="1">
    <location>
        <begin position="1"/>
        <end position="18"/>
    </location>
</feature>
<dbReference type="RefSeq" id="WP_415861072.1">
    <property type="nucleotide sequence ID" value="NZ_CP134536.1"/>
</dbReference>
<dbReference type="Proteomes" id="UP001303407">
    <property type="component" value="Chromosome"/>
</dbReference>
<sequence length="158" mass="17964">MKYIYTLLIILISSSIIAQENEIKENPELVFEVIENVPVYKGCDKTLSNAEIKKCMSYKISELISKNFNIRIANKIGLPNGLVKINVIFKIDKHGKVTEISSRAPHPELEKEAIRVIKLIPDMERPGIQRGKPVTVPYSLPINFMVDNSSKKSRKKKN</sequence>
<feature type="chain" id="PRO_5047274358" evidence="1">
    <location>
        <begin position="19"/>
        <end position="158"/>
    </location>
</feature>
<name>A0ABY9XYQ2_9FLAO</name>
<keyword evidence="1" id="KW-0732">Signal</keyword>
<dbReference type="EMBL" id="CP134536">
    <property type="protein sequence ID" value="WNH11098.1"/>
    <property type="molecule type" value="Genomic_DNA"/>
</dbReference>
<dbReference type="Gene3D" id="3.30.1150.10">
    <property type="match status" value="1"/>
</dbReference>
<evidence type="ECO:0000313" key="3">
    <source>
        <dbReference type="EMBL" id="WNH11098.1"/>
    </source>
</evidence>
<evidence type="ECO:0000256" key="1">
    <source>
        <dbReference type="SAM" id="SignalP"/>
    </source>
</evidence>
<protein>
    <submittedName>
        <fullName evidence="3">Energy transducer TonB</fullName>
    </submittedName>
</protein>
<feature type="domain" description="TonB C-terminal" evidence="2">
    <location>
        <begin position="85"/>
        <end position="144"/>
    </location>
</feature>
<dbReference type="SUPFAM" id="SSF74653">
    <property type="entry name" value="TolA/TonB C-terminal domain"/>
    <property type="match status" value="1"/>
</dbReference>